<dbReference type="InterPro" id="IPR055348">
    <property type="entry name" value="DctQ"/>
</dbReference>
<evidence type="ECO:0000313" key="10">
    <source>
        <dbReference type="EMBL" id="MEN2987643.1"/>
    </source>
</evidence>
<evidence type="ECO:0000259" key="9">
    <source>
        <dbReference type="Pfam" id="PF04290"/>
    </source>
</evidence>
<feature type="transmembrane region" description="Helical" evidence="7">
    <location>
        <begin position="51"/>
        <end position="74"/>
    </location>
</feature>
<evidence type="ECO:0000256" key="1">
    <source>
        <dbReference type="ARBA" id="ARBA00004651"/>
    </source>
</evidence>
<evidence type="ECO:0000256" key="7">
    <source>
        <dbReference type="RuleBase" id="RU369079"/>
    </source>
</evidence>
<accession>A0ABU9YFR6</accession>
<dbReference type="EMBL" id="JBBKTW010000002">
    <property type="protein sequence ID" value="MEN2987643.1"/>
    <property type="molecule type" value="Genomic_DNA"/>
</dbReference>
<comment type="caution">
    <text evidence="10">The sequence shown here is derived from an EMBL/GenBank/DDBJ whole genome shotgun (WGS) entry which is preliminary data.</text>
</comment>
<comment type="similarity">
    <text evidence="7">Belongs to the TRAP transporter small permease family.</text>
</comment>
<keyword evidence="3" id="KW-1003">Cell membrane</keyword>
<keyword evidence="2 7" id="KW-0813">Transport</keyword>
<evidence type="ECO:0000256" key="5">
    <source>
        <dbReference type="ARBA" id="ARBA00022989"/>
    </source>
</evidence>
<evidence type="ECO:0000256" key="2">
    <source>
        <dbReference type="ARBA" id="ARBA00022448"/>
    </source>
</evidence>
<dbReference type="Pfam" id="PF04290">
    <property type="entry name" value="DctQ"/>
    <property type="match status" value="1"/>
</dbReference>
<keyword evidence="4 7" id="KW-0812">Transmembrane</keyword>
<reference evidence="10 11" key="1">
    <citation type="submission" date="2024-03" db="EMBL/GenBank/DDBJ databases">
        <title>High-quality draft genome sequencing of Tistrella sp. BH-R2-4.</title>
        <authorList>
            <person name="Dong C."/>
        </authorList>
    </citation>
    <scope>NUCLEOTIDE SEQUENCE [LARGE SCALE GENOMIC DNA]</scope>
    <source>
        <strain evidence="10 11">BH-R2-4</strain>
    </source>
</reference>
<comment type="function">
    <text evidence="7">Part of the tripartite ATP-independent periplasmic (TRAP) transport system.</text>
</comment>
<organism evidence="10 11">
    <name type="scientific">Tistrella arctica</name>
    <dbReference type="NCBI Taxonomy" id="3133430"/>
    <lineage>
        <taxon>Bacteria</taxon>
        <taxon>Pseudomonadati</taxon>
        <taxon>Pseudomonadota</taxon>
        <taxon>Alphaproteobacteria</taxon>
        <taxon>Geminicoccales</taxon>
        <taxon>Geminicoccaceae</taxon>
        <taxon>Tistrella</taxon>
    </lineage>
</organism>
<keyword evidence="11" id="KW-1185">Reference proteome</keyword>
<keyword evidence="5 7" id="KW-1133">Transmembrane helix</keyword>
<name>A0ABU9YFR6_9PROT</name>
<dbReference type="Proteomes" id="UP001413721">
    <property type="component" value="Unassembled WGS sequence"/>
</dbReference>
<evidence type="ECO:0000256" key="6">
    <source>
        <dbReference type="ARBA" id="ARBA00023136"/>
    </source>
</evidence>
<gene>
    <name evidence="10" type="ORF">WG926_04965</name>
</gene>
<comment type="caution">
    <text evidence="7">Lacks conserved residue(s) required for the propagation of feature annotation.</text>
</comment>
<protein>
    <recommendedName>
        <fullName evidence="7">TRAP transporter small permease protein</fullName>
    </recommendedName>
</protein>
<keyword evidence="7" id="KW-0997">Cell inner membrane</keyword>
<evidence type="ECO:0000256" key="8">
    <source>
        <dbReference type="SAM" id="MobiDB-lite"/>
    </source>
</evidence>
<sequence length="224" mass="23744">MSRATPPVREARGDRAAVRSGTPSTIRHGGSPRPNRLRQADRLLQATCRCVALFGGAVLIAIATMSVISIIGRWFLNTTIAGITLGPVPGDFELVEMGTAMAVFCFLPQAQLARAHVTVDLFTMRAGPVARRMLGAAADLIFAATAALLCWRLSVGLGERLTYGETTMILALPQWWVYVPGVAFMALTTLACLSTLAHTMLGAVPQTEAEMAAAGHATQPEAGR</sequence>
<feature type="region of interest" description="Disordered" evidence="8">
    <location>
        <begin position="1"/>
        <end position="34"/>
    </location>
</feature>
<keyword evidence="6 7" id="KW-0472">Membrane</keyword>
<feature type="transmembrane region" description="Helical" evidence="7">
    <location>
        <begin position="134"/>
        <end position="155"/>
    </location>
</feature>
<evidence type="ECO:0000256" key="3">
    <source>
        <dbReference type="ARBA" id="ARBA00022475"/>
    </source>
</evidence>
<evidence type="ECO:0000256" key="4">
    <source>
        <dbReference type="ARBA" id="ARBA00022692"/>
    </source>
</evidence>
<dbReference type="RefSeq" id="WP_345936873.1">
    <property type="nucleotide sequence ID" value="NZ_JBBKTW010000002.1"/>
</dbReference>
<comment type="subcellular location">
    <subcellularLocation>
        <location evidence="7">Cell inner membrane</location>
        <topology evidence="7">Multi-pass membrane protein</topology>
    </subcellularLocation>
    <subcellularLocation>
        <location evidence="1">Cell membrane</location>
        <topology evidence="1">Multi-pass membrane protein</topology>
    </subcellularLocation>
</comment>
<feature type="transmembrane region" description="Helical" evidence="7">
    <location>
        <begin position="175"/>
        <end position="197"/>
    </location>
</feature>
<feature type="domain" description="Tripartite ATP-independent periplasmic transporters DctQ component" evidence="9">
    <location>
        <begin position="67"/>
        <end position="198"/>
    </location>
</feature>
<comment type="subunit">
    <text evidence="7">The complex comprises the extracytoplasmic solute receptor protein and the two transmembrane proteins.</text>
</comment>
<proteinExistence type="inferred from homology"/>
<evidence type="ECO:0000313" key="11">
    <source>
        <dbReference type="Proteomes" id="UP001413721"/>
    </source>
</evidence>